<dbReference type="EMBL" id="UYJE01003087">
    <property type="protein sequence ID" value="VDI16454.1"/>
    <property type="molecule type" value="Genomic_DNA"/>
</dbReference>
<accession>A0A8B6DBZ1</accession>
<reference evidence="2" key="1">
    <citation type="submission" date="2018-11" db="EMBL/GenBank/DDBJ databases">
        <authorList>
            <person name="Alioto T."/>
            <person name="Alioto T."/>
        </authorList>
    </citation>
    <scope>NUCLEOTIDE SEQUENCE</scope>
</reference>
<dbReference type="AlphaFoldDB" id="A0A8B6DBZ1"/>
<proteinExistence type="predicted"/>
<dbReference type="InterPro" id="IPR027417">
    <property type="entry name" value="P-loop_NTPase"/>
</dbReference>
<gene>
    <name evidence="2" type="ORF">MGAL_10B056048</name>
</gene>
<evidence type="ECO:0000256" key="1">
    <source>
        <dbReference type="SAM" id="MobiDB-lite"/>
    </source>
</evidence>
<protein>
    <submittedName>
        <fullName evidence="2">Uncharacterized protein</fullName>
    </submittedName>
</protein>
<name>A0A8B6DBZ1_MYTGA</name>
<organism evidence="2 3">
    <name type="scientific">Mytilus galloprovincialis</name>
    <name type="common">Mediterranean mussel</name>
    <dbReference type="NCBI Taxonomy" id="29158"/>
    <lineage>
        <taxon>Eukaryota</taxon>
        <taxon>Metazoa</taxon>
        <taxon>Spiralia</taxon>
        <taxon>Lophotrochozoa</taxon>
        <taxon>Mollusca</taxon>
        <taxon>Bivalvia</taxon>
        <taxon>Autobranchia</taxon>
        <taxon>Pteriomorphia</taxon>
        <taxon>Mytilida</taxon>
        <taxon>Mytiloidea</taxon>
        <taxon>Mytilidae</taxon>
        <taxon>Mytilinae</taxon>
        <taxon>Mytilus</taxon>
    </lineage>
</organism>
<evidence type="ECO:0000313" key="3">
    <source>
        <dbReference type="Proteomes" id="UP000596742"/>
    </source>
</evidence>
<comment type="caution">
    <text evidence="2">The sequence shown here is derived from an EMBL/GenBank/DDBJ whole genome shotgun (WGS) entry which is preliminary data.</text>
</comment>
<sequence length="693" mass="79002">MESFKSEEYEDYINLFRELERKKQTIRSDAESKVVINLPVSLLDLVKQTHKRVTEVIEQSPYKEAVTNSKQKMYISPNTFRDLCKPTIRAVIKHIKTIHKDQTANDINILMIVGELSEGKMVQDAMHKYFGESKTVIIPNEAGMAILKGAVLFAFQPMHKGTHTAKYTYGVKCWSDWNPELYPASKEVIINDKSKCKDIFYTLLSKEDTFTTGFTVSTIISVATNSRNTFDCLIFISSNLKPRFTTDPSCKQLSHIKVLLPAQYKDNEIEVMLTFWDDEILVRTKELKSGKMYEQYIEYQDISNEDTSDVMLLDELRGLGLEYVSDLNELLTDSSQKSFWNRIYLVGPYNVGKTCLAKLLVGEAVTKTRQSTDGIWIYMGRAGMDVDKMEWVFFPKGNAIKEVVTNMLMSMTFADTQQSFTKESISLTEKVPTPQHLSSTHGDNKEVSIDVHHDKTNTNQGISTETNYLGNVSRSQNEEIVHSKTLPSKEMNNQHDELKENAADVEYEMEVSSSDDTKIELFSDNVMSEEKDQSDDSDNQSSESDYPMFQYDSNESTAESLCENEEQNVASNRSIKFKPNEINIPSNDQLSDITVLSSGSDTSLEYQVNESKTPEMQTDGQVVTDNSQCEWLEEIITDMSHDKIHQLLVKAVQEGEIQAENSTYRHLGLWRSKGLLHDSPAVHYKQRHICINV</sequence>
<dbReference type="Proteomes" id="UP000596742">
    <property type="component" value="Unassembled WGS sequence"/>
</dbReference>
<dbReference type="SUPFAM" id="SSF52540">
    <property type="entry name" value="P-loop containing nucleoside triphosphate hydrolases"/>
    <property type="match status" value="1"/>
</dbReference>
<dbReference type="PANTHER" id="PTHR14187:SF5">
    <property type="entry name" value="HEAT SHOCK 70 KDA PROTEIN 12A"/>
    <property type="match status" value="1"/>
</dbReference>
<dbReference type="PANTHER" id="PTHR14187">
    <property type="entry name" value="ALPHA KINASE/ELONGATION FACTOR 2 KINASE"/>
    <property type="match status" value="1"/>
</dbReference>
<feature type="region of interest" description="Disordered" evidence="1">
    <location>
        <begin position="527"/>
        <end position="558"/>
    </location>
</feature>
<dbReference type="SUPFAM" id="SSF53067">
    <property type="entry name" value="Actin-like ATPase domain"/>
    <property type="match status" value="1"/>
</dbReference>
<dbReference type="OrthoDB" id="6150714at2759"/>
<keyword evidence="3" id="KW-1185">Reference proteome</keyword>
<evidence type="ECO:0000313" key="2">
    <source>
        <dbReference type="EMBL" id="VDI16454.1"/>
    </source>
</evidence>
<dbReference type="InterPro" id="IPR043129">
    <property type="entry name" value="ATPase_NBD"/>
</dbReference>